<keyword evidence="2" id="KW-0813">Transport</keyword>
<feature type="region of interest" description="Disordered" evidence="5">
    <location>
        <begin position="717"/>
        <end position="752"/>
    </location>
</feature>
<comment type="subcellular location">
    <subcellularLocation>
        <location evidence="1">Endomembrane system</location>
    </subcellularLocation>
</comment>
<feature type="compositionally biased region" description="Basic and acidic residues" evidence="5">
    <location>
        <begin position="350"/>
        <end position="359"/>
    </location>
</feature>
<dbReference type="InterPro" id="IPR050840">
    <property type="entry name" value="Adaptor_Complx_Large_Subunit"/>
</dbReference>
<name>A0ABR3PZQ2_9TREE</name>
<protein>
    <recommendedName>
        <fullName evidence="6">Clathrin/coatomer adaptor adaptin-like N-terminal domain-containing protein</fullName>
    </recommendedName>
</protein>
<proteinExistence type="predicted"/>
<evidence type="ECO:0000259" key="6">
    <source>
        <dbReference type="Pfam" id="PF01602"/>
    </source>
</evidence>
<dbReference type="Proteomes" id="UP001565368">
    <property type="component" value="Unassembled WGS sequence"/>
</dbReference>
<evidence type="ECO:0000256" key="3">
    <source>
        <dbReference type="ARBA" id="ARBA00022927"/>
    </source>
</evidence>
<evidence type="ECO:0000256" key="2">
    <source>
        <dbReference type="ARBA" id="ARBA00022448"/>
    </source>
</evidence>
<dbReference type="Gene3D" id="1.25.10.10">
    <property type="entry name" value="Leucine-rich Repeat Variant"/>
    <property type="match status" value="1"/>
</dbReference>
<sequence length="805" mass="86764">MPLPPYLSSSASSRAHHALLVKLDKAASPQAEDAAVTEEVARCRALLASGPRQSRVADTLIILLHCATVTHTALDLDFALVHALHLAEGGNSMRERRLGYLFLTECLPPGHELHLLLVNTIRKDLASDNVSHVLAALHAIAHLPGPDLAPAVVPLLTSKRLLEHEVPSVRQRTLQALSAVVHDGPWPLSLRDLARRTRHEDDAPVLATALKTFAQALNAGSREEDPARRRKQFDSVFSAAARHLNASEPVSIILAITKVLTAIVHTLPRRDVTDLEGKSPDGLVVHVLEQVEALLSEITDRITAKPSGAKAYLYDTAILAVATYEVEGIISGPVDQLLEYLRSLLVPPVDKGKGKESSRSHSSSHSRSHSRSLSRTSSQQSVPTRLADSPNDRIVALRCFGVLPPAVWQSGLEEKHMAALMGGVDSYDATVRQETLRLLGRADRNLPSLTLESHLEAIRTGKGVPLPVDLPSGATRAQALAEGRAEAAGRALEAVLIIGEGLDSTARATQFAEGIAKITKALRTGGDNAIWLKGVQSVLATLHASNTEFRKTFILATSAELARDPDDATTALLLTTSACEYPIPEPLGTIQAIVEALPSAPASVQELSAIALVPLLASAPTAEQREALVPAILAGLETLKTSEVKHIAKRGQQVSLIVERDLVDKVVFASKSRSLNDVLDAILVLYTDAVRPTQPLSANDVEEVHWGRLQSATDGPSRLRYDAYPAEVQPRGRSRRSPRLSNDRGAELHRSSGEWRAMGRSTLVEQDEDAVDGLALDDLSISKHQRGVATPTDRTPRLRPLDSEF</sequence>
<dbReference type="PANTHER" id="PTHR22780">
    <property type="entry name" value="ADAPTIN, ALPHA/GAMMA/EPSILON"/>
    <property type="match status" value="1"/>
</dbReference>
<dbReference type="EMBL" id="JBBXJM010000004">
    <property type="protein sequence ID" value="KAL1407959.1"/>
    <property type="molecule type" value="Genomic_DNA"/>
</dbReference>
<gene>
    <name evidence="7" type="ORF">Q8F55_004756</name>
</gene>
<feature type="compositionally biased region" description="Basic and acidic residues" evidence="5">
    <location>
        <begin position="741"/>
        <end position="752"/>
    </location>
</feature>
<reference evidence="7 8" key="1">
    <citation type="submission" date="2023-08" db="EMBL/GenBank/DDBJ databases">
        <title>Annotated Genome Sequence of Vanrija albida AlHP1.</title>
        <authorList>
            <person name="Herzog R."/>
        </authorList>
    </citation>
    <scope>NUCLEOTIDE SEQUENCE [LARGE SCALE GENOMIC DNA]</scope>
    <source>
        <strain evidence="7 8">AlHP1</strain>
    </source>
</reference>
<keyword evidence="3" id="KW-0653">Protein transport</keyword>
<accession>A0ABR3PZQ2</accession>
<organism evidence="7 8">
    <name type="scientific">Vanrija albida</name>
    <dbReference type="NCBI Taxonomy" id="181172"/>
    <lineage>
        <taxon>Eukaryota</taxon>
        <taxon>Fungi</taxon>
        <taxon>Dikarya</taxon>
        <taxon>Basidiomycota</taxon>
        <taxon>Agaricomycotina</taxon>
        <taxon>Tremellomycetes</taxon>
        <taxon>Trichosporonales</taxon>
        <taxon>Trichosporonaceae</taxon>
        <taxon>Vanrija</taxon>
    </lineage>
</organism>
<keyword evidence="8" id="KW-1185">Reference proteome</keyword>
<feature type="compositionally biased region" description="Basic residues" evidence="5">
    <location>
        <begin position="362"/>
        <end position="372"/>
    </location>
</feature>
<dbReference type="InterPro" id="IPR002553">
    <property type="entry name" value="Clathrin/coatomer_adapt-like_N"/>
</dbReference>
<feature type="region of interest" description="Disordered" evidence="5">
    <location>
        <begin position="350"/>
        <end position="387"/>
    </location>
</feature>
<feature type="domain" description="Clathrin/coatomer adaptor adaptin-like N-terminal" evidence="6">
    <location>
        <begin position="75"/>
        <end position="321"/>
    </location>
</feature>
<evidence type="ECO:0000313" key="7">
    <source>
        <dbReference type="EMBL" id="KAL1407959.1"/>
    </source>
</evidence>
<evidence type="ECO:0000313" key="8">
    <source>
        <dbReference type="Proteomes" id="UP001565368"/>
    </source>
</evidence>
<dbReference type="RefSeq" id="XP_069207903.1">
    <property type="nucleotide sequence ID" value="XM_069353261.1"/>
</dbReference>
<evidence type="ECO:0000256" key="5">
    <source>
        <dbReference type="SAM" id="MobiDB-lite"/>
    </source>
</evidence>
<dbReference type="GeneID" id="95985799"/>
<comment type="caution">
    <text evidence="7">The sequence shown here is derived from an EMBL/GenBank/DDBJ whole genome shotgun (WGS) entry which is preliminary data.</text>
</comment>
<evidence type="ECO:0000256" key="1">
    <source>
        <dbReference type="ARBA" id="ARBA00004308"/>
    </source>
</evidence>
<keyword evidence="4" id="KW-0472">Membrane</keyword>
<dbReference type="SUPFAM" id="SSF48371">
    <property type="entry name" value="ARM repeat"/>
    <property type="match status" value="1"/>
</dbReference>
<dbReference type="InterPro" id="IPR016024">
    <property type="entry name" value="ARM-type_fold"/>
</dbReference>
<evidence type="ECO:0000256" key="4">
    <source>
        <dbReference type="ARBA" id="ARBA00023136"/>
    </source>
</evidence>
<dbReference type="InterPro" id="IPR011989">
    <property type="entry name" value="ARM-like"/>
</dbReference>
<dbReference type="Pfam" id="PF01602">
    <property type="entry name" value="Adaptin_N"/>
    <property type="match status" value="1"/>
</dbReference>
<feature type="region of interest" description="Disordered" evidence="5">
    <location>
        <begin position="779"/>
        <end position="805"/>
    </location>
</feature>
<feature type="compositionally biased region" description="Basic and acidic residues" evidence="5">
    <location>
        <begin position="794"/>
        <end position="805"/>
    </location>
</feature>